<feature type="domain" description="Uracil-DNA glycosylase-like" evidence="12">
    <location>
        <begin position="10"/>
        <end position="157"/>
    </location>
</feature>
<dbReference type="GO" id="GO:0051539">
    <property type="term" value="F:4 iron, 4 sulfur cluster binding"/>
    <property type="evidence" value="ECO:0007669"/>
    <property type="project" value="UniProtKB-KW"/>
</dbReference>
<comment type="catalytic activity">
    <reaction evidence="1">
        <text>Hydrolyzes single-stranded DNA or mismatched double-stranded DNA and polynucleotides, releasing free uracil.</text>
        <dbReference type="EC" id="3.2.2.27"/>
    </reaction>
</comment>
<keyword evidence="7" id="KW-0227">DNA damage</keyword>
<evidence type="ECO:0000256" key="11">
    <source>
        <dbReference type="ARBA" id="ARBA00023204"/>
    </source>
</evidence>
<evidence type="ECO:0000259" key="12">
    <source>
        <dbReference type="SMART" id="SM00986"/>
    </source>
</evidence>
<dbReference type="PANTHER" id="PTHR33693:SF1">
    <property type="entry name" value="TYPE-4 URACIL-DNA GLYCOSYLASE"/>
    <property type="match status" value="1"/>
</dbReference>
<reference evidence="13" key="1">
    <citation type="submission" date="2018-05" db="EMBL/GenBank/DDBJ databases">
        <authorList>
            <person name="Lanie J.A."/>
            <person name="Ng W.-L."/>
            <person name="Kazmierczak K.M."/>
            <person name="Andrzejewski T.M."/>
            <person name="Davidsen T.M."/>
            <person name="Wayne K.J."/>
            <person name="Tettelin H."/>
            <person name="Glass J.I."/>
            <person name="Rusch D."/>
            <person name="Podicherti R."/>
            <person name="Tsui H.-C.T."/>
            <person name="Winkler M.E."/>
        </authorList>
    </citation>
    <scope>NUCLEOTIDE SEQUENCE</scope>
</reference>
<keyword evidence="6" id="KW-0479">Metal-binding</keyword>
<evidence type="ECO:0000256" key="8">
    <source>
        <dbReference type="ARBA" id="ARBA00022801"/>
    </source>
</evidence>
<dbReference type="Pfam" id="PF03167">
    <property type="entry name" value="UDG"/>
    <property type="match status" value="1"/>
</dbReference>
<proteinExistence type="inferred from homology"/>
<name>A0A381PZ08_9ZZZZ</name>
<dbReference type="SUPFAM" id="SSF52141">
    <property type="entry name" value="Uracil-DNA glycosylase-like"/>
    <property type="match status" value="1"/>
</dbReference>
<dbReference type="InterPro" id="IPR051536">
    <property type="entry name" value="UDG_Type-4/5"/>
</dbReference>
<keyword evidence="11" id="KW-0234">DNA repair</keyword>
<dbReference type="CDD" id="cd10030">
    <property type="entry name" value="UDG-F4_TTUDGA_SPO1dp_like"/>
    <property type="match status" value="1"/>
</dbReference>
<evidence type="ECO:0000256" key="1">
    <source>
        <dbReference type="ARBA" id="ARBA00001400"/>
    </source>
</evidence>
<dbReference type="InterPro" id="IPR005122">
    <property type="entry name" value="Uracil-DNA_glycosylase-like"/>
</dbReference>
<evidence type="ECO:0000256" key="10">
    <source>
        <dbReference type="ARBA" id="ARBA00023014"/>
    </source>
</evidence>
<dbReference type="GO" id="GO:0046872">
    <property type="term" value="F:metal ion binding"/>
    <property type="evidence" value="ECO:0007669"/>
    <property type="project" value="UniProtKB-KW"/>
</dbReference>
<dbReference type="PANTHER" id="PTHR33693">
    <property type="entry name" value="TYPE-5 URACIL-DNA GLYCOSYLASE"/>
    <property type="match status" value="1"/>
</dbReference>
<dbReference type="EC" id="3.2.2.27" evidence="3"/>
<evidence type="ECO:0000256" key="5">
    <source>
        <dbReference type="ARBA" id="ARBA00022485"/>
    </source>
</evidence>
<evidence type="ECO:0000256" key="3">
    <source>
        <dbReference type="ARBA" id="ARBA00012030"/>
    </source>
</evidence>
<dbReference type="AlphaFoldDB" id="A0A381PZ08"/>
<dbReference type="SMART" id="SM00986">
    <property type="entry name" value="UDG"/>
    <property type="match status" value="1"/>
</dbReference>
<dbReference type="GO" id="GO:0006281">
    <property type="term" value="P:DNA repair"/>
    <property type="evidence" value="ECO:0007669"/>
    <property type="project" value="UniProtKB-KW"/>
</dbReference>
<sequence>MHKSRTNFVFGEGDKNASLLLIGEAPGAQEDLEGRPFVGRSGKLLDKILKAIDRDRFNDTYICNILKCRPPENRNPSLSEIDECKPYLNHQIKLINPKLIVTLGLVAASTLLGKDSSLKDMRNNIFYYMNYPVLVTYHPAFLLRSPSFKRNAWEDFKRIRDYIKD</sequence>
<gene>
    <name evidence="13" type="ORF">METZ01_LOCUS24758</name>
</gene>
<evidence type="ECO:0000256" key="9">
    <source>
        <dbReference type="ARBA" id="ARBA00023004"/>
    </source>
</evidence>
<protein>
    <recommendedName>
        <fullName evidence="4">Type-4 uracil-DNA glycosylase</fullName>
        <ecNumber evidence="3">3.2.2.27</ecNumber>
    </recommendedName>
</protein>
<comment type="similarity">
    <text evidence="2">Belongs to the uracil-DNA glycosylase (UDG) superfamily. Type 4 (UDGa) family.</text>
</comment>
<organism evidence="13">
    <name type="scientific">marine metagenome</name>
    <dbReference type="NCBI Taxonomy" id="408172"/>
    <lineage>
        <taxon>unclassified sequences</taxon>
        <taxon>metagenomes</taxon>
        <taxon>ecological metagenomes</taxon>
    </lineage>
</organism>
<dbReference type="Gene3D" id="3.40.470.10">
    <property type="entry name" value="Uracil-DNA glycosylase-like domain"/>
    <property type="match status" value="1"/>
</dbReference>
<keyword evidence="9" id="KW-0408">Iron</keyword>
<evidence type="ECO:0000313" key="13">
    <source>
        <dbReference type="EMBL" id="SUZ71904.1"/>
    </source>
</evidence>
<evidence type="ECO:0000256" key="4">
    <source>
        <dbReference type="ARBA" id="ARBA00019403"/>
    </source>
</evidence>
<dbReference type="NCBIfam" id="TIGR00758">
    <property type="entry name" value="UDG_fam4"/>
    <property type="match status" value="1"/>
</dbReference>
<dbReference type="InterPro" id="IPR036895">
    <property type="entry name" value="Uracil-DNA_glycosylase-like_sf"/>
</dbReference>
<evidence type="ECO:0000256" key="7">
    <source>
        <dbReference type="ARBA" id="ARBA00022763"/>
    </source>
</evidence>
<accession>A0A381PZ08</accession>
<dbReference type="SMART" id="SM00987">
    <property type="entry name" value="UreE_C"/>
    <property type="match status" value="1"/>
</dbReference>
<keyword evidence="5" id="KW-0004">4Fe-4S</keyword>
<dbReference type="InterPro" id="IPR005273">
    <property type="entry name" value="Ura-DNA_glyco_family4"/>
</dbReference>
<dbReference type="EMBL" id="UINC01001138">
    <property type="protein sequence ID" value="SUZ71904.1"/>
    <property type="molecule type" value="Genomic_DNA"/>
</dbReference>
<dbReference type="GO" id="GO:0004844">
    <property type="term" value="F:uracil DNA N-glycosylase activity"/>
    <property type="evidence" value="ECO:0007669"/>
    <property type="project" value="UniProtKB-EC"/>
</dbReference>
<evidence type="ECO:0000256" key="6">
    <source>
        <dbReference type="ARBA" id="ARBA00022723"/>
    </source>
</evidence>
<keyword evidence="10" id="KW-0411">Iron-sulfur</keyword>
<keyword evidence="8" id="KW-0378">Hydrolase</keyword>
<evidence type="ECO:0000256" key="2">
    <source>
        <dbReference type="ARBA" id="ARBA00006521"/>
    </source>
</evidence>